<dbReference type="PANTHER" id="PTHR31900:SF32">
    <property type="entry name" value="F-BOX_RNI_FBD-LIKE DOMAIN PROTEIN"/>
    <property type="match status" value="1"/>
</dbReference>
<evidence type="ECO:0000313" key="3">
    <source>
        <dbReference type="EMBL" id="KMS96803.1"/>
    </source>
</evidence>
<dbReference type="Gene3D" id="1.20.1280.50">
    <property type="match status" value="1"/>
</dbReference>
<dbReference type="Pfam" id="PF08387">
    <property type="entry name" value="FBD"/>
    <property type="match status" value="1"/>
</dbReference>
<dbReference type="eggNOG" id="ENOG502RXSD">
    <property type="taxonomic scope" value="Eukaryota"/>
</dbReference>
<dbReference type="Gene3D" id="3.80.10.10">
    <property type="entry name" value="Ribonuclease Inhibitor"/>
    <property type="match status" value="1"/>
</dbReference>
<dbReference type="InterPro" id="IPR050232">
    <property type="entry name" value="FBL13/AtMIF1-like"/>
</dbReference>
<dbReference type="SUPFAM" id="SSF52047">
    <property type="entry name" value="RNI-like"/>
    <property type="match status" value="1"/>
</dbReference>
<reference evidence="3 4" key="1">
    <citation type="journal article" date="2014" name="Nature">
        <title>The genome of the recently domesticated crop plant sugar beet (Beta vulgaris).</title>
        <authorList>
            <person name="Dohm J.C."/>
            <person name="Minoche A.E."/>
            <person name="Holtgrawe D."/>
            <person name="Capella-Gutierrez S."/>
            <person name="Zakrzewski F."/>
            <person name="Tafer H."/>
            <person name="Rupp O."/>
            <person name="Sorensen T.R."/>
            <person name="Stracke R."/>
            <person name="Reinhardt R."/>
            <person name="Goesmann A."/>
            <person name="Kraft T."/>
            <person name="Schulz B."/>
            <person name="Stadler P.F."/>
            <person name="Schmidt T."/>
            <person name="Gabaldon T."/>
            <person name="Lehrach H."/>
            <person name="Weisshaar B."/>
            <person name="Himmelbauer H."/>
        </authorList>
    </citation>
    <scope>NUCLEOTIDE SEQUENCE [LARGE SCALE GENOMIC DNA]</scope>
    <source>
        <tissue evidence="3">Taproot</tissue>
    </source>
</reference>
<dbReference type="Pfam" id="PF24758">
    <property type="entry name" value="LRR_At5g56370"/>
    <property type="match status" value="1"/>
</dbReference>
<protein>
    <recommendedName>
        <fullName evidence="2">F-box domain-containing protein</fullName>
    </recommendedName>
</protein>
<dbReference type="Proteomes" id="UP000035740">
    <property type="component" value="Unassembled WGS sequence"/>
</dbReference>
<dbReference type="AlphaFoldDB" id="A0A0J8B9Y8"/>
<dbReference type="InterPro" id="IPR006566">
    <property type="entry name" value="FBD"/>
</dbReference>
<feature type="region of interest" description="Disordered" evidence="1">
    <location>
        <begin position="282"/>
        <end position="319"/>
    </location>
</feature>
<dbReference type="SMART" id="SM00579">
    <property type="entry name" value="FBD"/>
    <property type="match status" value="1"/>
</dbReference>
<feature type="domain" description="F-box" evidence="2">
    <location>
        <begin position="2"/>
        <end position="51"/>
    </location>
</feature>
<dbReference type="InterPro" id="IPR032675">
    <property type="entry name" value="LRR_dom_sf"/>
</dbReference>
<sequence>MEDQLSKLPDSVLIHILSFLPTFDAVYRAGLVSKRLRSLRHSLPSLVFANNHIPSYEGSKYIHEKLSRYINDLLIFQGRHNNLRKCCFHLPYNCPRDYEIDAWIKLALNRKVKELELFIPDNRYCLPRFLFRNEILTSLSVTYAGFTVIKEMNINWKSLKSLSMKHIKNLDDDMLGKILIGCPILELLELNSCTGIKKLDVVSQSLKELVLHECTYVFGRNQHGEILRVSAPSLQVLVISGSNRYDKCILENFSSLVEATLELSNESFQLNFRDEEVVVEEEDEVVEEEEYEEDEEEYEEDEEEEDYYDHPSYEKEKGGGGDNYGAIDFFGSVQQVKKLTLIGNWNIYMNSKSCNIDYQEKNFWMSNPNYVTLNCLLEHIKVVKIIGLQPRKGGELMVEFLQFILKHARVLERLFVDIINVKDDMEDAGKCIFELSVFHMLLSFPRSSESAVIVVNCSKCNNRKGSS</sequence>
<dbReference type="SUPFAM" id="SSF81383">
    <property type="entry name" value="F-box domain"/>
    <property type="match status" value="1"/>
</dbReference>
<dbReference type="PANTHER" id="PTHR31900">
    <property type="entry name" value="F-BOX/RNI SUPERFAMILY PROTEIN-RELATED"/>
    <property type="match status" value="1"/>
</dbReference>
<dbReference type="Pfam" id="PF12937">
    <property type="entry name" value="F-box-like"/>
    <property type="match status" value="1"/>
</dbReference>
<evidence type="ECO:0000259" key="2">
    <source>
        <dbReference type="PROSITE" id="PS50181"/>
    </source>
</evidence>
<gene>
    <name evidence="3" type="ORF">BVRB_8g199850</name>
</gene>
<dbReference type="InterPro" id="IPR001810">
    <property type="entry name" value="F-box_dom"/>
</dbReference>
<dbReference type="InterPro" id="IPR036047">
    <property type="entry name" value="F-box-like_dom_sf"/>
</dbReference>
<accession>A0A0J8B9Y8</accession>
<name>A0A0J8B9Y8_BETVV</name>
<dbReference type="Gramene" id="KMS96803">
    <property type="protein sequence ID" value="KMS96803"/>
    <property type="gene ID" value="BVRB_8g199850"/>
</dbReference>
<keyword evidence="4" id="KW-1185">Reference proteome</keyword>
<evidence type="ECO:0000313" key="4">
    <source>
        <dbReference type="Proteomes" id="UP000035740"/>
    </source>
</evidence>
<proteinExistence type="predicted"/>
<dbReference type="InterPro" id="IPR055411">
    <property type="entry name" value="LRR_FXL15/At3g58940/PEG3-like"/>
</dbReference>
<dbReference type="OrthoDB" id="1939276at2759"/>
<organism evidence="3 4">
    <name type="scientific">Beta vulgaris subsp. vulgaris</name>
    <name type="common">Beet</name>
    <dbReference type="NCBI Taxonomy" id="3555"/>
    <lineage>
        <taxon>Eukaryota</taxon>
        <taxon>Viridiplantae</taxon>
        <taxon>Streptophyta</taxon>
        <taxon>Embryophyta</taxon>
        <taxon>Tracheophyta</taxon>
        <taxon>Spermatophyta</taxon>
        <taxon>Magnoliopsida</taxon>
        <taxon>eudicotyledons</taxon>
        <taxon>Gunneridae</taxon>
        <taxon>Pentapetalae</taxon>
        <taxon>Caryophyllales</taxon>
        <taxon>Chenopodiaceae</taxon>
        <taxon>Betoideae</taxon>
        <taxon>Beta</taxon>
    </lineage>
</organism>
<dbReference type="PROSITE" id="PS50181">
    <property type="entry name" value="FBOX"/>
    <property type="match status" value="1"/>
</dbReference>
<dbReference type="EMBL" id="KQ090361">
    <property type="protein sequence ID" value="KMS96803.1"/>
    <property type="molecule type" value="Genomic_DNA"/>
</dbReference>
<evidence type="ECO:0000256" key="1">
    <source>
        <dbReference type="SAM" id="MobiDB-lite"/>
    </source>
</evidence>
<feature type="compositionally biased region" description="Acidic residues" evidence="1">
    <location>
        <begin position="282"/>
        <end position="307"/>
    </location>
</feature>
<feature type="compositionally biased region" description="Basic and acidic residues" evidence="1">
    <location>
        <begin position="308"/>
        <end position="319"/>
    </location>
</feature>